<reference evidence="7 8" key="1">
    <citation type="submission" date="2015-11" db="EMBL/GenBank/DDBJ databases">
        <title>Genomic analysis of 38 Legionella species identifies large and diverse effector repertoires.</title>
        <authorList>
            <person name="Burstein D."/>
            <person name="Amaro F."/>
            <person name="Zusman T."/>
            <person name="Lifshitz Z."/>
            <person name="Cohen O."/>
            <person name="Gilbert J.A."/>
            <person name="Pupko T."/>
            <person name="Shuman H.A."/>
            <person name="Segal G."/>
        </authorList>
    </citation>
    <scope>NUCLEOTIDE SEQUENCE [LARGE SCALE GENOMIC DNA]</scope>
    <source>
        <strain evidence="7 8">CDC#1442-AUS-E</strain>
    </source>
</reference>
<evidence type="ECO:0000256" key="3">
    <source>
        <dbReference type="ARBA" id="ARBA00022679"/>
    </source>
</evidence>
<feature type="domain" description="tRNA/rRNA methyltransferase SpoU type" evidence="6">
    <location>
        <begin position="6"/>
        <end position="155"/>
    </location>
</feature>
<dbReference type="InterPro" id="IPR001537">
    <property type="entry name" value="SpoU_MeTrfase"/>
</dbReference>
<keyword evidence="2 5" id="KW-0489">Methyltransferase</keyword>
<dbReference type="PIRSF" id="PIRSF004808">
    <property type="entry name" value="LasT"/>
    <property type="match status" value="1"/>
</dbReference>
<comment type="caution">
    <text evidence="7">The sequence shown here is derived from an EMBL/GenBank/DDBJ whole genome shotgun (WGS) entry which is preliminary data.</text>
</comment>
<dbReference type="GO" id="GO:0002128">
    <property type="term" value="P:tRNA nucleoside ribose methylation"/>
    <property type="evidence" value="ECO:0007669"/>
    <property type="project" value="TreeGrafter"/>
</dbReference>
<keyword evidence="5" id="KW-0819">tRNA processing</keyword>
<keyword evidence="4 5" id="KW-0949">S-adenosyl-L-methionine</keyword>
<dbReference type="Pfam" id="PF00588">
    <property type="entry name" value="SpoU_methylase"/>
    <property type="match status" value="1"/>
</dbReference>
<protein>
    <recommendedName>
        <fullName evidence="5">tRNA (cytidine/uridine-2'-O-)-methyltransferase TrmJ</fullName>
        <ecNumber evidence="5">2.1.1.200</ecNumber>
    </recommendedName>
    <alternativeName>
        <fullName evidence="5">tRNA (cytidine(32)/uridine(32)-2'-O)-methyltransferase</fullName>
    </alternativeName>
    <alternativeName>
        <fullName evidence="5">tRNA Cm32/Um32 methyltransferase</fullName>
    </alternativeName>
</protein>
<dbReference type="GO" id="GO:0106339">
    <property type="term" value="F:tRNA (cytidine(32)-2'-O)-methyltransferase activity"/>
    <property type="evidence" value="ECO:0007669"/>
    <property type="project" value="RHEA"/>
</dbReference>
<dbReference type="Gene3D" id="1.10.8.590">
    <property type="match status" value="1"/>
</dbReference>
<gene>
    <name evidence="7" type="primary">yfhQ</name>
    <name evidence="5" type="synonym">trmJ</name>
    <name evidence="7" type="ORF">Lqui_1964</name>
</gene>
<evidence type="ECO:0000259" key="6">
    <source>
        <dbReference type="Pfam" id="PF00588"/>
    </source>
</evidence>
<comment type="similarity">
    <text evidence="1">Belongs to the class IV-like SAM-binding methyltransferase superfamily. RNA methyltransferase TrmH family.</text>
</comment>
<dbReference type="InterPro" id="IPR029028">
    <property type="entry name" value="Alpha/beta_knot_MTases"/>
</dbReference>
<dbReference type="FunFam" id="3.40.1280.10:FF:000006">
    <property type="entry name" value="Uncharacterized tRNA/rRNA methyltransferase HI_0380"/>
    <property type="match status" value="1"/>
</dbReference>
<dbReference type="AlphaFoldDB" id="A0A0W0XWQ3"/>
<evidence type="ECO:0000313" key="8">
    <source>
        <dbReference type="Proteomes" id="UP000054618"/>
    </source>
</evidence>
<keyword evidence="5" id="KW-0963">Cytoplasm</keyword>
<dbReference type="InterPro" id="IPR029026">
    <property type="entry name" value="tRNA_m1G_MTases_N"/>
</dbReference>
<evidence type="ECO:0000256" key="1">
    <source>
        <dbReference type="ARBA" id="ARBA00007228"/>
    </source>
</evidence>
<name>A0A0W0XWQ3_9GAMM</name>
<evidence type="ECO:0000256" key="5">
    <source>
        <dbReference type="RuleBase" id="RU362024"/>
    </source>
</evidence>
<dbReference type="EMBL" id="LNYS01000011">
    <property type="protein sequence ID" value="KTD49132.1"/>
    <property type="molecule type" value="Genomic_DNA"/>
</dbReference>
<evidence type="ECO:0000313" key="7">
    <source>
        <dbReference type="EMBL" id="KTD49132.1"/>
    </source>
</evidence>
<comment type="function">
    <text evidence="5">Catalyzes the formation of 2'O-methylated cytidine (Cm32) or 2'O-methylated uridine (Um32) at position 32 in tRNA.</text>
</comment>
<evidence type="ECO:0000256" key="4">
    <source>
        <dbReference type="ARBA" id="ARBA00022691"/>
    </source>
</evidence>
<dbReference type="OrthoDB" id="9806346at2"/>
<dbReference type="PATRIC" id="fig|45073.5.peg.2072"/>
<dbReference type="PANTHER" id="PTHR42786:SF2">
    <property type="entry name" value="TRNA (CYTIDINE_URIDINE-2'-O-)-METHYLTRANSFERASE TRMJ"/>
    <property type="match status" value="1"/>
</dbReference>
<dbReference type="EC" id="2.1.1.200" evidence="5"/>
<proteinExistence type="inferred from homology"/>
<dbReference type="Proteomes" id="UP000054618">
    <property type="component" value="Unassembled WGS sequence"/>
</dbReference>
<dbReference type="Gene3D" id="3.40.1280.10">
    <property type="match status" value="1"/>
</dbReference>
<dbReference type="SUPFAM" id="SSF75217">
    <property type="entry name" value="alpha/beta knot"/>
    <property type="match status" value="1"/>
</dbReference>
<dbReference type="RefSeq" id="WP_058508067.1">
    <property type="nucleotide sequence ID" value="NZ_CAAAIK010000028.1"/>
</dbReference>
<comment type="catalytic activity">
    <reaction evidence="5">
        <text>cytidine(32) in tRNA + S-adenosyl-L-methionine = 2'-O-methylcytidine(32) in tRNA + S-adenosyl-L-homocysteine + H(+)</text>
        <dbReference type="Rhea" id="RHEA:42932"/>
        <dbReference type="Rhea" id="RHEA-COMP:10288"/>
        <dbReference type="Rhea" id="RHEA-COMP:10289"/>
        <dbReference type="ChEBI" id="CHEBI:15378"/>
        <dbReference type="ChEBI" id="CHEBI:57856"/>
        <dbReference type="ChEBI" id="CHEBI:59789"/>
        <dbReference type="ChEBI" id="CHEBI:74495"/>
        <dbReference type="ChEBI" id="CHEBI:82748"/>
        <dbReference type="EC" id="2.1.1.200"/>
    </reaction>
</comment>
<dbReference type="PANTHER" id="PTHR42786">
    <property type="entry name" value="TRNA/RRNA METHYLTRANSFERASE"/>
    <property type="match status" value="1"/>
</dbReference>
<dbReference type="InterPro" id="IPR004384">
    <property type="entry name" value="RNA_MeTrfase_TrmJ/LasT"/>
</dbReference>
<accession>A0A0W0XWQ3</accession>
<dbReference type="NCBIfam" id="TIGR00050">
    <property type="entry name" value="rRNA_methyl_1"/>
    <property type="match status" value="1"/>
</dbReference>
<comment type="subunit">
    <text evidence="5">Homodimer.</text>
</comment>
<dbReference type="GO" id="GO:0160206">
    <property type="term" value="F:tRNA (cytidine(32)/uridine(32)-2'-O)-methyltransferase activity"/>
    <property type="evidence" value="ECO:0007669"/>
    <property type="project" value="UniProtKB-EC"/>
</dbReference>
<dbReference type="STRING" id="45073.Lqui_1964"/>
<keyword evidence="3 7" id="KW-0808">Transferase</keyword>
<keyword evidence="8" id="KW-1185">Reference proteome</keyword>
<sequence length="248" mass="27260">MNFSAIRIVLVGTTHPGNIGSAARAMKTMGLTRLYLVNPKSFPDLRACEMAAGADDLLDTAVVTQDLEQALQGCQLVLATSARPRGIALPGLNPPEAATLIAGKSDDTEVAILFGREHAGLTNDELLRSQFHINIPSNPEYSSLNLAQAVQIIAYELRMKLLSSPKVEVALREDRVATAEEVEQFYGHLTDVMVAIDFLRPDNPGRLQQRIRRLFNRVGLEHMEVNILRGILSHMQNALKWAKINKGS</sequence>
<evidence type="ECO:0000256" key="2">
    <source>
        <dbReference type="ARBA" id="ARBA00022603"/>
    </source>
</evidence>
<dbReference type="GO" id="GO:0005829">
    <property type="term" value="C:cytosol"/>
    <property type="evidence" value="ECO:0007669"/>
    <property type="project" value="TreeGrafter"/>
</dbReference>
<comment type="subcellular location">
    <subcellularLocation>
        <location evidence="5">Cytoplasm</location>
    </subcellularLocation>
</comment>
<comment type="catalytic activity">
    <reaction evidence="5">
        <text>uridine(32) in tRNA + S-adenosyl-L-methionine = 2'-O-methyluridine(32) in tRNA + S-adenosyl-L-homocysteine + H(+)</text>
        <dbReference type="Rhea" id="RHEA:42936"/>
        <dbReference type="Rhea" id="RHEA-COMP:10107"/>
        <dbReference type="Rhea" id="RHEA-COMP:10290"/>
        <dbReference type="ChEBI" id="CHEBI:15378"/>
        <dbReference type="ChEBI" id="CHEBI:57856"/>
        <dbReference type="ChEBI" id="CHEBI:59789"/>
        <dbReference type="ChEBI" id="CHEBI:65315"/>
        <dbReference type="ChEBI" id="CHEBI:74478"/>
        <dbReference type="EC" id="2.1.1.200"/>
    </reaction>
</comment>
<dbReference type="CDD" id="cd18093">
    <property type="entry name" value="SpoU-like_TrmJ"/>
    <property type="match status" value="1"/>
</dbReference>
<organism evidence="7 8">
    <name type="scientific">Legionella quinlivanii</name>
    <dbReference type="NCBI Taxonomy" id="45073"/>
    <lineage>
        <taxon>Bacteria</taxon>
        <taxon>Pseudomonadati</taxon>
        <taxon>Pseudomonadota</taxon>
        <taxon>Gammaproteobacteria</taxon>
        <taxon>Legionellales</taxon>
        <taxon>Legionellaceae</taxon>
        <taxon>Legionella</taxon>
    </lineage>
</organism>
<dbReference type="GO" id="GO:0003723">
    <property type="term" value="F:RNA binding"/>
    <property type="evidence" value="ECO:0007669"/>
    <property type="project" value="InterPro"/>
</dbReference>